<dbReference type="AlphaFoldDB" id="A0A835Q6V7"/>
<dbReference type="InterPro" id="IPR003616">
    <property type="entry name" value="Post-SET_dom"/>
</dbReference>
<evidence type="ECO:0000313" key="17">
    <source>
        <dbReference type="EMBL" id="KAG0463578.1"/>
    </source>
</evidence>
<dbReference type="Pfam" id="PF02213">
    <property type="entry name" value="GYF"/>
    <property type="match status" value="1"/>
</dbReference>
<dbReference type="CDD" id="cd19169">
    <property type="entry name" value="SET_SETD1"/>
    <property type="match status" value="1"/>
</dbReference>
<keyword evidence="6" id="KW-0156">Chromatin regulator</keyword>
<evidence type="ECO:0000256" key="2">
    <source>
        <dbReference type="ARBA" id="ARBA00012182"/>
    </source>
</evidence>
<dbReference type="SUPFAM" id="SSF55277">
    <property type="entry name" value="GYF domain"/>
    <property type="match status" value="1"/>
</dbReference>
<evidence type="ECO:0000256" key="13">
    <source>
        <dbReference type="ARBA" id="ARBA00049129"/>
    </source>
</evidence>
<evidence type="ECO:0000256" key="9">
    <source>
        <dbReference type="ARBA" id="ARBA00023163"/>
    </source>
</evidence>
<evidence type="ECO:0000256" key="1">
    <source>
        <dbReference type="ARBA" id="ARBA00004123"/>
    </source>
</evidence>
<dbReference type="InterPro" id="IPR001214">
    <property type="entry name" value="SET_dom"/>
</dbReference>
<reference evidence="17 18" key="1">
    <citation type="journal article" date="2020" name="Nat. Food">
        <title>A phased Vanilla planifolia genome enables genetic improvement of flavour and production.</title>
        <authorList>
            <person name="Hasing T."/>
            <person name="Tang H."/>
            <person name="Brym M."/>
            <person name="Khazi F."/>
            <person name="Huang T."/>
            <person name="Chambers A.H."/>
        </authorList>
    </citation>
    <scope>NUCLEOTIDE SEQUENCE [LARGE SCALE GENOMIC DNA]</scope>
    <source>
        <tissue evidence="17">Leaf</tissue>
    </source>
</reference>
<dbReference type="InterPro" id="IPR035445">
    <property type="entry name" value="GYF-like_dom_sf"/>
</dbReference>
<dbReference type="OrthoDB" id="4062651at2759"/>
<dbReference type="EMBL" id="JADCNL010000010">
    <property type="protein sequence ID" value="KAG0463578.1"/>
    <property type="molecule type" value="Genomic_DNA"/>
</dbReference>
<keyword evidence="3" id="KW-0489">Methyltransferase</keyword>
<dbReference type="GO" id="GO:0048188">
    <property type="term" value="C:Set1C/COMPASS complex"/>
    <property type="evidence" value="ECO:0007669"/>
    <property type="project" value="InterPro"/>
</dbReference>
<dbReference type="InterPro" id="IPR037841">
    <property type="entry name" value="SET_SETD1A/B"/>
</dbReference>
<evidence type="ECO:0000259" key="14">
    <source>
        <dbReference type="PROSITE" id="PS50280"/>
    </source>
</evidence>
<evidence type="ECO:0000256" key="6">
    <source>
        <dbReference type="ARBA" id="ARBA00022853"/>
    </source>
</evidence>
<dbReference type="PROSITE" id="PS50280">
    <property type="entry name" value="SET"/>
    <property type="match status" value="1"/>
</dbReference>
<evidence type="ECO:0000313" key="18">
    <source>
        <dbReference type="Proteomes" id="UP000636800"/>
    </source>
</evidence>
<comment type="catalytic activity">
    <reaction evidence="13">
        <text>N(6),N(6)-dimethyl-L-lysyl(4)-[histone H3] + S-adenosyl-L-methionine = N(6),N(6),N(6)-trimethyl-L-lysyl(4)-[histone H3] + S-adenosyl-L-homocysteine + H(+)</text>
        <dbReference type="Rhea" id="RHEA:60272"/>
        <dbReference type="Rhea" id="RHEA-COMP:15537"/>
        <dbReference type="Rhea" id="RHEA-COMP:15540"/>
        <dbReference type="ChEBI" id="CHEBI:15378"/>
        <dbReference type="ChEBI" id="CHEBI:57856"/>
        <dbReference type="ChEBI" id="CHEBI:59789"/>
        <dbReference type="ChEBI" id="CHEBI:61961"/>
        <dbReference type="ChEBI" id="CHEBI:61976"/>
    </reaction>
</comment>
<comment type="catalytic activity">
    <reaction evidence="12">
        <text>N(6)-methyl-L-lysyl(4)-[histone H3] + S-adenosyl-L-methionine = N(6),N(6)-dimethyl-L-lysyl(4)-[histone H3] + S-adenosyl-L-homocysteine + H(+)</text>
        <dbReference type="Rhea" id="RHEA:60268"/>
        <dbReference type="Rhea" id="RHEA-COMP:15540"/>
        <dbReference type="Rhea" id="RHEA-COMP:15543"/>
        <dbReference type="ChEBI" id="CHEBI:15378"/>
        <dbReference type="ChEBI" id="CHEBI:57856"/>
        <dbReference type="ChEBI" id="CHEBI:59789"/>
        <dbReference type="ChEBI" id="CHEBI:61929"/>
        <dbReference type="ChEBI" id="CHEBI:61976"/>
    </reaction>
</comment>
<dbReference type="GO" id="GO:0003723">
    <property type="term" value="F:RNA binding"/>
    <property type="evidence" value="ECO:0007669"/>
    <property type="project" value="UniProtKB-KW"/>
</dbReference>
<dbReference type="SUPFAM" id="SSF82199">
    <property type="entry name" value="SET domain"/>
    <property type="match status" value="1"/>
</dbReference>
<keyword evidence="18" id="KW-1185">Reference proteome</keyword>
<dbReference type="SMART" id="SM00508">
    <property type="entry name" value="PostSET"/>
    <property type="match status" value="1"/>
</dbReference>
<sequence>MVYPCVAAISLKSLGHMEGSSLSANSNIDISRSYGSGIMTGHDSNNGVYAQQSYVSGWMYMNENGQLCGPYTQQQLDEGLSTGFLPEELLVYPLINGTLINPVHLKYSKHLTNAYWPVNSITMASSSSIDLTAFFSASLQHGAPSILPSLYKQNELMQNSREHSSATCAAQPVESENAKGGITDHNTLRTSRLSVLISSEESNWMFEDEEGRKHGPHSFAELYYWHSSSYLQDSLMIHHIDNKCGPFTLLTLVEEWSRIQNVSEADADSSTGSFSSIISGASEDVSVLLHCMILKAARRVFLDEIISTIIPEFSASRKAQRSLRKEAAGKAGKHSRLVGKEAKTVNEKKKSSAACDRSVDSFPMMNKSKSASLSPVGCQTGVASVVTIDCFSELLLEIYKTLYYDCMKVLWSNVLFECVSDFLIKWLQMKCWDSHHTLPSTSIFNDNDIKYVDEFPQRTLKADEVVFSLSQSSNHEVDFPPGFEPDIGGIEMPDCLPSNISQSGIVEAKGINVYDADILSSSIKDIERHLESEVYLSAKITLFEYFEDVLKVEITKVLYQEAEAKTNEESIPKDSVCKPVDECLSSQEVDIEHVEHTTQEIVDQSISHCSFDIFNTSNIVSEHVESPGPVSSLSSLIANAFERMGPPMTYILADDCVEEPPPPGLEIGAIASSNLFENKKIRPLHSNNNISTISIYVALAICRQKLHDEFIKEWEASYHSNFLQESINSWHALTNKDDGFGVIYGGEMSNDLMKGKHNDAPEDVLKSPEMLGKGIKSLEHMKNSRPSSILFDGNLTYFRKKSKLAKKKFGTVFERSDFFKQVDEIVGDKEQCKGTAHLTGTRHAHAVSEDLGIMENNLTEVLSSPAGEQNKDSDVHASSTSKKITRLKKKWHEIQDGTLVLSNAQAMPTTLVGHSYSKCSLDSIKEVSVDTPMDKQPEAQFSSISKAEKVSSLKRKAAEQSIRPAKITKVSRQTKAKKAKQKFKSRHNLEHLKVVVPCPKSDGCARSSINGWDWRQWSRNSLPSERARLRGIRKIVTPGFGFDINGNQSSNIKGPSARTNRVKLRNLLAAAEGADLLKVTQLKARKKHLRFQRSMIHDWGLVALEPIEAEDFVIEYVGELIRRRISDIRELQYEKMGIGSSYLFRLDDGYVVDATKRGGLARFINHSCEPNCYTKVITVDGQKKIFIYAKRHIFTGEELTYNYKFPLEEKKIPCNCGSKRCRGSMN</sequence>
<dbReference type="PANTHER" id="PTHR45814">
    <property type="entry name" value="HISTONE-LYSINE N-METHYLTRANSFERASE SETD1"/>
    <property type="match status" value="1"/>
</dbReference>
<comment type="catalytic activity">
    <reaction evidence="11">
        <text>L-lysyl(4)-[histone H3] + 3 S-adenosyl-L-methionine = N(6),N(6),N(6)-trimethyl-L-lysyl(4)-[histone H3] + 3 S-adenosyl-L-homocysteine + 3 H(+)</text>
        <dbReference type="Rhea" id="RHEA:60260"/>
        <dbReference type="Rhea" id="RHEA-COMP:15537"/>
        <dbReference type="Rhea" id="RHEA-COMP:15547"/>
        <dbReference type="ChEBI" id="CHEBI:15378"/>
        <dbReference type="ChEBI" id="CHEBI:29969"/>
        <dbReference type="ChEBI" id="CHEBI:57856"/>
        <dbReference type="ChEBI" id="CHEBI:59789"/>
        <dbReference type="ChEBI" id="CHEBI:61961"/>
        <dbReference type="EC" id="2.1.1.354"/>
    </reaction>
</comment>
<dbReference type="Gene3D" id="3.30.1490.40">
    <property type="match status" value="2"/>
</dbReference>
<keyword evidence="9" id="KW-0804">Transcription</keyword>
<dbReference type="Pfam" id="PF00856">
    <property type="entry name" value="SET"/>
    <property type="match status" value="1"/>
</dbReference>
<evidence type="ECO:0000259" key="15">
    <source>
        <dbReference type="PROSITE" id="PS50829"/>
    </source>
</evidence>
<evidence type="ECO:0000256" key="12">
    <source>
        <dbReference type="ARBA" id="ARBA00047583"/>
    </source>
</evidence>
<evidence type="ECO:0000256" key="3">
    <source>
        <dbReference type="ARBA" id="ARBA00022603"/>
    </source>
</evidence>
<evidence type="ECO:0000256" key="10">
    <source>
        <dbReference type="ARBA" id="ARBA00023242"/>
    </source>
</evidence>
<dbReference type="SMART" id="SM00317">
    <property type="entry name" value="SET"/>
    <property type="match status" value="1"/>
</dbReference>
<keyword evidence="5" id="KW-0949">S-adenosyl-L-methionine</keyword>
<feature type="domain" description="GYF" evidence="15">
    <location>
        <begin position="201"/>
        <end position="251"/>
    </location>
</feature>
<keyword evidence="10" id="KW-0539">Nucleus</keyword>
<accession>A0A835Q6V7</accession>
<feature type="domain" description="SET" evidence="14">
    <location>
        <begin position="1087"/>
        <end position="1204"/>
    </location>
</feature>
<dbReference type="GO" id="GO:0032259">
    <property type="term" value="P:methylation"/>
    <property type="evidence" value="ECO:0007669"/>
    <property type="project" value="UniProtKB-KW"/>
</dbReference>
<dbReference type="PANTHER" id="PTHR45814:SF2">
    <property type="entry name" value="HISTONE-LYSINE N-METHYLTRANSFERASE SETD1"/>
    <property type="match status" value="1"/>
</dbReference>
<dbReference type="InterPro" id="IPR003169">
    <property type="entry name" value="GYF"/>
</dbReference>
<dbReference type="PROSITE" id="PS50868">
    <property type="entry name" value="POST_SET"/>
    <property type="match status" value="1"/>
</dbReference>
<protein>
    <recommendedName>
        <fullName evidence="2">[histone H3]-lysine(4) N-trimethyltransferase</fullName>
        <ecNumber evidence="2">2.1.1.354</ecNumber>
    </recommendedName>
</protein>
<evidence type="ECO:0000256" key="5">
    <source>
        <dbReference type="ARBA" id="ARBA00022691"/>
    </source>
</evidence>
<keyword evidence="4" id="KW-0808">Transferase</keyword>
<comment type="subcellular location">
    <subcellularLocation>
        <location evidence="1">Nucleus</location>
    </subcellularLocation>
</comment>
<proteinExistence type="predicted"/>
<evidence type="ECO:0000256" key="4">
    <source>
        <dbReference type="ARBA" id="ARBA00022679"/>
    </source>
</evidence>
<evidence type="ECO:0000256" key="7">
    <source>
        <dbReference type="ARBA" id="ARBA00022884"/>
    </source>
</evidence>
<name>A0A835Q6V7_VANPL</name>
<dbReference type="Proteomes" id="UP000636800">
    <property type="component" value="Chromosome 10"/>
</dbReference>
<organism evidence="17 18">
    <name type="scientific">Vanilla planifolia</name>
    <name type="common">Vanilla</name>
    <dbReference type="NCBI Taxonomy" id="51239"/>
    <lineage>
        <taxon>Eukaryota</taxon>
        <taxon>Viridiplantae</taxon>
        <taxon>Streptophyta</taxon>
        <taxon>Embryophyta</taxon>
        <taxon>Tracheophyta</taxon>
        <taxon>Spermatophyta</taxon>
        <taxon>Magnoliopsida</taxon>
        <taxon>Liliopsida</taxon>
        <taxon>Asparagales</taxon>
        <taxon>Orchidaceae</taxon>
        <taxon>Vanilloideae</taxon>
        <taxon>Vanilleae</taxon>
        <taxon>Vanilla</taxon>
    </lineage>
</organism>
<dbReference type="InterPro" id="IPR046341">
    <property type="entry name" value="SET_dom_sf"/>
</dbReference>
<dbReference type="GO" id="GO:0140999">
    <property type="term" value="F:histone H3K4 trimethyltransferase activity"/>
    <property type="evidence" value="ECO:0007669"/>
    <property type="project" value="UniProtKB-EC"/>
</dbReference>
<evidence type="ECO:0000259" key="16">
    <source>
        <dbReference type="PROSITE" id="PS50868"/>
    </source>
</evidence>
<evidence type="ECO:0000256" key="11">
    <source>
        <dbReference type="ARBA" id="ARBA00047571"/>
    </source>
</evidence>
<dbReference type="InterPro" id="IPR044570">
    <property type="entry name" value="Set1-like"/>
</dbReference>
<comment type="caution">
    <text evidence="17">The sequence shown here is derived from an EMBL/GenBank/DDBJ whole genome shotgun (WGS) entry which is preliminary data.</text>
</comment>
<feature type="domain" description="Post-SET" evidence="16">
    <location>
        <begin position="1210"/>
        <end position="1226"/>
    </location>
</feature>
<keyword evidence="7" id="KW-0694">RNA-binding</keyword>
<dbReference type="Gene3D" id="2.170.270.10">
    <property type="entry name" value="SET domain"/>
    <property type="match status" value="1"/>
</dbReference>
<gene>
    <name evidence="17" type="ORF">HPP92_019647</name>
</gene>
<keyword evidence="8" id="KW-0805">Transcription regulation</keyword>
<evidence type="ECO:0000256" key="8">
    <source>
        <dbReference type="ARBA" id="ARBA00023015"/>
    </source>
</evidence>
<dbReference type="SMR" id="A0A835Q6V7"/>
<dbReference type="EC" id="2.1.1.354" evidence="2"/>
<dbReference type="PROSITE" id="PS50829">
    <property type="entry name" value="GYF"/>
    <property type="match status" value="1"/>
</dbReference>